<evidence type="ECO:0000259" key="1">
    <source>
        <dbReference type="Pfam" id="PF03478"/>
    </source>
</evidence>
<dbReference type="PANTHER" id="PTHR44259:SF37">
    <property type="entry name" value="DUF1618 DOMAIN-CONTAINING PROTEIN"/>
    <property type="match status" value="1"/>
</dbReference>
<protein>
    <recommendedName>
        <fullName evidence="1">KIB1-4 beta-propeller domain-containing protein</fullName>
    </recommendedName>
</protein>
<sequence length="413" mass="46918">MACSILKLAATTSLRSIFRSSNSCRAARMISTVNKSDESRSSVLSSSYPYLMLSPLNCKTSYELYNFAENKVLTIPKLDLKCEIESEFRYLTRITGSSHGWLACYNHLRGDGQLFLSNPLSGRRVNLPPIQKLLTASESKYLRLYWCSKITMTCSDPESEEYRVVMKFGSENKLALCCPGRSSTEWTVLGSEAYHDFVYCSKNDLFFSLDFSNNRQLEAWDLRDPSSPSLVWSCDFSDLEMECDNGGEPPSVKEEIQEFSDRREYLVTSQQGDLFLVKRYTNRCMLPDGSCAPIDIDNDYRYPAKTISFDVYKIVWDGDDKGKKVFMNGHLNGMVMFVGDPSQGIAIPAKDANGFKPNSICFTNDNCNFPSPQGTDNGIFDYKEKQLSSCYYPFDYTSLKKKIMPPPLWFTPN</sequence>
<gene>
    <name evidence="2" type="ORF">CASFOL_008972</name>
</gene>
<dbReference type="AlphaFoldDB" id="A0ABD3E4K3"/>
<dbReference type="Proteomes" id="UP001632038">
    <property type="component" value="Unassembled WGS sequence"/>
</dbReference>
<accession>A0ABD3E4K3</accession>
<feature type="domain" description="KIB1-4 beta-propeller" evidence="1">
    <location>
        <begin position="90"/>
        <end position="381"/>
    </location>
</feature>
<keyword evidence="3" id="KW-1185">Reference proteome</keyword>
<organism evidence="2 3">
    <name type="scientific">Castilleja foliolosa</name>
    <dbReference type="NCBI Taxonomy" id="1961234"/>
    <lineage>
        <taxon>Eukaryota</taxon>
        <taxon>Viridiplantae</taxon>
        <taxon>Streptophyta</taxon>
        <taxon>Embryophyta</taxon>
        <taxon>Tracheophyta</taxon>
        <taxon>Spermatophyta</taxon>
        <taxon>Magnoliopsida</taxon>
        <taxon>eudicotyledons</taxon>
        <taxon>Gunneridae</taxon>
        <taxon>Pentapetalae</taxon>
        <taxon>asterids</taxon>
        <taxon>lamiids</taxon>
        <taxon>Lamiales</taxon>
        <taxon>Orobanchaceae</taxon>
        <taxon>Pedicularideae</taxon>
        <taxon>Castillejinae</taxon>
        <taxon>Castilleja</taxon>
    </lineage>
</organism>
<name>A0ABD3E4K3_9LAMI</name>
<proteinExistence type="predicted"/>
<dbReference type="PANTHER" id="PTHR44259">
    <property type="entry name" value="OS07G0183000 PROTEIN-RELATED"/>
    <property type="match status" value="1"/>
</dbReference>
<reference evidence="3" key="1">
    <citation type="journal article" date="2024" name="IScience">
        <title>Strigolactones Initiate the Formation of Haustorium-like Structures in Castilleja.</title>
        <authorList>
            <person name="Buerger M."/>
            <person name="Peterson D."/>
            <person name="Chory J."/>
        </authorList>
    </citation>
    <scope>NUCLEOTIDE SEQUENCE [LARGE SCALE GENOMIC DNA]</scope>
</reference>
<evidence type="ECO:0000313" key="3">
    <source>
        <dbReference type="Proteomes" id="UP001632038"/>
    </source>
</evidence>
<dbReference type="InterPro" id="IPR050942">
    <property type="entry name" value="F-box_BR-signaling"/>
</dbReference>
<evidence type="ECO:0000313" key="2">
    <source>
        <dbReference type="EMBL" id="KAL3648004.1"/>
    </source>
</evidence>
<comment type="caution">
    <text evidence="2">The sequence shown here is derived from an EMBL/GenBank/DDBJ whole genome shotgun (WGS) entry which is preliminary data.</text>
</comment>
<dbReference type="InterPro" id="IPR005174">
    <property type="entry name" value="KIB1-4_b-propeller"/>
</dbReference>
<dbReference type="Pfam" id="PF03478">
    <property type="entry name" value="Beta-prop_KIB1-4"/>
    <property type="match status" value="1"/>
</dbReference>
<dbReference type="EMBL" id="JAVIJP010000009">
    <property type="protein sequence ID" value="KAL3648004.1"/>
    <property type="molecule type" value="Genomic_DNA"/>
</dbReference>